<feature type="coiled-coil region" evidence="1">
    <location>
        <begin position="833"/>
        <end position="863"/>
    </location>
</feature>
<dbReference type="Proteomes" id="UP000054279">
    <property type="component" value="Unassembled WGS sequence"/>
</dbReference>
<accession>A0A0C9UPZ6</accession>
<evidence type="ECO:0000313" key="3">
    <source>
        <dbReference type="Proteomes" id="UP000054279"/>
    </source>
</evidence>
<evidence type="ECO:0000256" key="1">
    <source>
        <dbReference type="SAM" id="Coils"/>
    </source>
</evidence>
<dbReference type="EMBL" id="KN837114">
    <property type="protein sequence ID" value="KIJ44943.1"/>
    <property type="molecule type" value="Genomic_DNA"/>
</dbReference>
<gene>
    <name evidence="2" type="ORF">M422DRAFT_251563</name>
</gene>
<dbReference type="OrthoDB" id="3246731at2759"/>
<reference evidence="2 3" key="1">
    <citation type="submission" date="2014-06" db="EMBL/GenBank/DDBJ databases">
        <title>Evolutionary Origins and Diversification of the Mycorrhizal Mutualists.</title>
        <authorList>
            <consortium name="DOE Joint Genome Institute"/>
            <consortium name="Mycorrhizal Genomics Consortium"/>
            <person name="Kohler A."/>
            <person name="Kuo A."/>
            <person name="Nagy L.G."/>
            <person name="Floudas D."/>
            <person name="Copeland A."/>
            <person name="Barry K.W."/>
            <person name="Cichocki N."/>
            <person name="Veneault-Fourrey C."/>
            <person name="LaButti K."/>
            <person name="Lindquist E.A."/>
            <person name="Lipzen A."/>
            <person name="Lundell T."/>
            <person name="Morin E."/>
            <person name="Murat C."/>
            <person name="Riley R."/>
            <person name="Ohm R."/>
            <person name="Sun H."/>
            <person name="Tunlid A."/>
            <person name="Henrissat B."/>
            <person name="Grigoriev I.V."/>
            <person name="Hibbett D.S."/>
            <person name="Martin F."/>
        </authorList>
    </citation>
    <scope>NUCLEOTIDE SEQUENCE [LARGE SCALE GENOMIC DNA]</scope>
    <source>
        <strain evidence="2 3">SS14</strain>
    </source>
</reference>
<sequence length="1004" mass="112743">MPLSLLQWTALQSANAQLKEAGLFDEETIDSHPLLRQLQVTFSSLGYSTHPLRSLIKYTPNAPEYFSSEEIASGKNKSTKSAYVQAQVLHPLNAVLEYPQSGLKYGEAVSHILRIDPAKDIQEVDPKRNIQYSLGGTQGGRNNVKCFLLRSSRNEEPVLCNQEKLSCTGVKRCSFSNDVTYEKAQFPSKNLSDASREVFLKTLGFFCALQEGGCLFGIGDNDELSFSDAESVSGNGAEPTEKAASELYEILRDNRMGEKDSNQCIGKLLFSRNQYYQPYIKCEHHRKGCNGHLLLLNLQEFDHIYLEALFTNNLPRILEYENEAKEAGYGPLAPCHTVCSPREQKLLCPNWHRDSNGILKRGEIIAVTECSTRFEFYYPNDVQDCPYVALVSRNPHSHPNPKPTKTPVLVRGILEDILLGMGWKLADATLRRLNLDSGFVSALKRVLGWDQMRQPTLSDLHPSFNNYDHSRRFITEFRKSIFPDGTGLEGVKALVRQHGLLSTELQYVRSVETHNIPGEGHCTIVVCMFPMMSRLLMEATRISMDTSFKRIAKWQEFEKEAWFPSYNRSIVVARAFTTSQSAAAHLLLFKSIYHIAQMDSGKPFRLRYAHGEGLDSITADGHRGQAVGMGLFCQEITQKMEGNCTYDPNKPLRKLTAYDHLKRLYRYCFSHYTRHVRELRGHVQPEALTAMMSLATADIIPDDIYQNILALIRNSGKKAADWLKDKEAAEGWAMAAITRGKSLMPLSIWKAAPSTSNGNEQAHRNINRDGVKLSIVAGTMAGHEHDARAMASLDLSEALGIHTNDQVATHFRRALRSVHRSVAVQKRTNTASNKALEKRYQEMQKLQDEASTHSQKLKRAFAEGKDTGQPLKKLKSIETEYTQLWSGVKQLQDRTTGQSPGAFKYGNELLAFFTCFTAAISTLSPALYNPRSRLFVLSISNSHHLLGPIPAAFLLSVYFVPSNFVSSHFLQRTFATDRFLLPLPTTVLHGSLSISLLLPSSPYL</sequence>
<dbReference type="HOGENOM" id="CLU_010536_0_0_1"/>
<keyword evidence="3" id="KW-1185">Reference proteome</keyword>
<keyword evidence="1" id="KW-0175">Coiled coil</keyword>
<proteinExistence type="predicted"/>
<protein>
    <submittedName>
        <fullName evidence="2">Unplaced genomic scaffold SPHSTscaffold_39, whole genome shotgun sequence</fullName>
    </submittedName>
</protein>
<evidence type="ECO:0000313" key="2">
    <source>
        <dbReference type="EMBL" id="KIJ44943.1"/>
    </source>
</evidence>
<dbReference type="AlphaFoldDB" id="A0A0C9UPZ6"/>
<organism evidence="2 3">
    <name type="scientific">Sphaerobolus stellatus (strain SS14)</name>
    <dbReference type="NCBI Taxonomy" id="990650"/>
    <lineage>
        <taxon>Eukaryota</taxon>
        <taxon>Fungi</taxon>
        <taxon>Dikarya</taxon>
        <taxon>Basidiomycota</taxon>
        <taxon>Agaricomycotina</taxon>
        <taxon>Agaricomycetes</taxon>
        <taxon>Phallomycetidae</taxon>
        <taxon>Geastrales</taxon>
        <taxon>Sphaerobolaceae</taxon>
        <taxon>Sphaerobolus</taxon>
    </lineage>
</organism>
<name>A0A0C9UPZ6_SPHS4</name>